<proteinExistence type="predicted"/>
<dbReference type="CDD" id="cd02440">
    <property type="entry name" value="AdoMet_MTases"/>
    <property type="match status" value="1"/>
</dbReference>
<dbReference type="PANTHER" id="PTHR43861">
    <property type="entry name" value="TRANS-ACONITATE 2-METHYLTRANSFERASE-RELATED"/>
    <property type="match status" value="1"/>
</dbReference>
<dbReference type="GO" id="GO:0032259">
    <property type="term" value="P:methylation"/>
    <property type="evidence" value="ECO:0007669"/>
    <property type="project" value="UniProtKB-KW"/>
</dbReference>
<reference evidence="5" key="1">
    <citation type="journal article" date="2019" name="Int. J. Syst. Evol. Microbiol.">
        <title>The Global Catalogue of Microorganisms (GCM) 10K type strain sequencing project: providing services to taxonomists for standard genome sequencing and annotation.</title>
        <authorList>
            <consortium name="The Broad Institute Genomics Platform"/>
            <consortium name="The Broad Institute Genome Sequencing Center for Infectious Disease"/>
            <person name="Wu L."/>
            <person name="Ma J."/>
        </authorList>
    </citation>
    <scope>NUCLEOTIDE SEQUENCE [LARGE SCALE GENOMIC DNA]</scope>
    <source>
        <strain evidence="5">CCUG 59189</strain>
    </source>
</reference>
<protein>
    <submittedName>
        <fullName evidence="4">Class I SAM-dependent methyltransferase</fullName>
    </submittedName>
</protein>
<keyword evidence="1 4" id="KW-0489">Methyltransferase</keyword>
<dbReference type="RefSeq" id="WP_379319928.1">
    <property type="nucleotide sequence ID" value="NZ_JBHTLM010000009.1"/>
</dbReference>
<dbReference type="GO" id="GO:0008168">
    <property type="term" value="F:methyltransferase activity"/>
    <property type="evidence" value="ECO:0007669"/>
    <property type="project" value="UniProtKB-KW"/>
</dbReference>
<evidence type="ECO:0000256" key="2">
    <source>
        <dbReference type="ARBA" id="ARBA00022679"/>
    </source>
</evidence>
<dbReference type="SUPFAM" id="SSF53335">
    <property type="entry name" value="S-adenosyl-L-methionine-dependent methyltransferases"/>
    <property type="match status" value="1"/>
</dbReference>
<dbReference type="Proteomes" id="UP001597262">
    <property type="component" value="Unassembled WGS sequence"/>
</dbReference>
<gene>
    <name evidence="4" type="ORF">ACFQ3W_14420</name>
</gene>
<accession>A0ABW3RY74</accession>
<keyword evidence="5" id="KW-1185">Reference proteome</keyword>
<comment type="caution">
    <text evidence="4">The sequence shown here is derived from an EMBL/GenBank/DDBJ whole genome shotgun (WGS) entry which is preliminary data.</text>
</comment>
<sequence>MNEGLVWKPELYDDKMAFVSEYGKEVVNLLQPKAGERIIDLGCGTGDLTVEISRSGAEVTGIDLSKPMIDKARTKYPSLHFAVGDAEQLHPTRPVHAVFSNAALHWMKNAAKVAESVWNVLEPGGRFVAEFGGKGNVEGIVNSITQVLKEEGIDADQLNPWYFPSLGEYSSLLEQQGFRVVYAVHFDRLTKLEGGERALDHWLDTFTDGNFFYGLNDQVKNDLYRRISDVARKQLFDDGCWYGDFKRLRIAAIKPIPRVD</sequence>
<dbReference type="InterPro" id="IPR029063">
    <property type="entry name" value="SAM-dependent_MTases_sf"/>
</dbReference>
<dbReference type="PANTHER" id="PTHR43861:SF1">
    <property type="entry name" value="TRANS-ACONITATE 2-METHYLTRANSFERASE"/>
    <property type="match status" value="1"/>
</dbReference>
<evidence type="ECO:0000256" key="1">
    <source>
        <dbReference type="ARBA" id="ARBA00022603"/>
    </source>
</evidence>
<dbReference type="Pfam" id="PF13649">
    <property type="entry name" value="Methyltransf_25"/>
    <property type="match status" value="1"/>
</dbReference>
<organism evidence="4 5">
    <name type="scientific">Paenibacillus puldeungensis</name>
    <dbReference type="NCBI Taxonomy" id="696536"/>
    <lineage>
        <taxon>Bacteria</taxon>
        <taxon>Bacillati</taxon>
        <taxon>Bacillota</taxon>
        <taxon>Bacilli</taxon>
        <taxon>Bacillales</taxon>
        <taxon>Paenibacillaceae</taxon>
        <taxon>Paenibacillus</taxon>
    </lineage>
</organism>
<dbReference type="Gene3D" id="3.40.50.150">
    <property type="entry name" value="Vaccinia Virus protein VP39"/>
    <property type="match status" value="1"/>
</dbReference>
<dbReference type="InterPro" id="IPR041698">
    <property type="entry name" value="Methyltransf_25"/>
</dbReference>
<feature type="domain" description="Methyltransferase" evidence="3">
    <location>
        <begin position="38"/>
        <end position="125"/>
    </location>
</feature>
<evidence type="ECO:0000259" key="3">
    <source>
        <dbReference type="Pfam" id="PF13649"/>
    </source>
</evidence>
<dbReference type="EMBL" id="JBHTLM010000009">
    <property type="protein sequence ID" value="MFD1177487.1"/>
    <property type="molecule type" value="Genomic_DNA"/>
</dbReference>
<evidence type="ECO:0000313" key="4">
    <source>
        <dbReference type="EMBL" id="MFD1177487.1"/>
    </source>
</evidence>
<name>A0ABW3RY74_9BACL</name>
<evidence type="ECO:0000313" key="5">
    <source>
        <dbReference type="Proteomes" id="UP001597262"/>
    </source>
</evidence>
<keyword evidence="2" id="KW-0808">Transferase</keyword>